<gene>
    <name evidence="1" type="ORF">FFL01_16720</name>
</gene>
<evidence type="ECO:0008006" key="3">
    <source>
        <dbReference type="Google" id="ProtNLM"/>
    </source>
</evidence>
<name>A0A4Y4B0A3_9FLAO</name>
<proteinExistence type="predicted"/>
<organism evidence="1 2">
    <name type="scientific">Flavobacterium flevense</name>
    <dbReference type="NCBI Taxonomy" id="983"/>
    <lineage>
        <taxon>Bacteria</taxon>
        <taxon>Pseudomonadati</taxon>
        <taxon>Bacteroidota</taxon>
        <taxon>Flavobacteriia</taxon>
        <taxon>Flavobacteriales</taxon>
        <taxon>Flavobacteriaceae</taxon>
        <taxon>Flavobacterium</taxon>
    </lineage>
</organism>
<dbReference type="Proteomes" id="UP000316775">
    <property type="component" value="Unassembled WGS sequence"/>
</dbReference>
<dbReference type="SUPFAM" id="SSF143100">
    <property type="entry name" value="TTHA1013/TTHA0281-like"/>
    <property type="match status" value="1"/>
</dbReference>
<sequence length="76" mass="8863">MILNKNLMKVNVIIERGKDGTYGAYISSDNVPYGLIGEGKTVEEAKEDFYNSYEEMKEHYKVENKNFIELEFIFKS</sequence>
<dbReference type="InterPro" id="IPR035069">
    <property type="entry name" value="TTHA1013/TTHA0281-like"/>
</dbReference>
<reference evidence="1 2" key="1">
    <citation type="submission" date="2019-06" db="EMBL/GenBank/DDBJ databases">
        <title>Whole genome shotgun sequence of Flavobacterium flevense NBRC 14960.</title>
        <authorList>
            <person name="Hosoyama A."/>
            <person name="Uohara A."/>
            <person name="Ohji S."/>
            <person name="Ichikawa N."/>
        </authorList>
    </citation>
    <scope>NUCLEOTIDE SEQUENCE [LARGE SCALE GENOMIC DNA]</scope>
    <source>
        <strain evidence="1 2">NBRC 14960</strain>
    </source>
</reference>
<accession>A0A4Y4B0A3</accession>
<evidence type="ECO:0000313" key="1">
    <source>
        <dbReference type="EMBL" id="GEC72133.1"/>
    </source>
</evidence>
<protein>
    <recommendedName>
        <fullName evidence="3">HicB family protein</fullName>
    </recommendedName>
</protein>
<comment type="caution">
    <text evidence="1">The sequence shown here is derived from an EMBL/GenBank/DDBJ whole genome shotgun (WGS) entry which is preliminary data.</text>
</comment>
<evidence type="ECO:0000313" key="2">
    <source>
        <dbReference type="Proteomes" id="UP000316775"/>
    </source>
</evidence>
<dbReference type="EMBL" id="BJNP01000015">
    <property type="protein sequence ID" value="GEC72133.1"/>
    <property type="molecule type" value="Genomic_DNA"/>
</dbReference>
<dbReference type="AlphaFoldDB" id="A0A4Y4B0A3"/>
<dbReference type="STRING" id="983.SAMN05443543_107152"/>
<keyword evidence="2" id="KW-1185">Reference proteome</keyword>